<sequence length="352" mass="40194">MVLLGIKKYSSSSDNSPVENPVAPIAAHVRFQSWNLRNDAISNDETINDTISNLNSTIPYDTDVRWYSQYKEVAWSTRRIGVANEVSFNRPDLFTVNEALSRQVEDLTQLLSPMKYVGVGRDDGDRAGEFQAIFYDPYRVELLNWDTFWMSQTPFKPSKFPGAGSTRSATVGHFRNIRTGFDFVLINLHLDDQSDDQRRLGAAMARLRGAHEFEKHGCPVFLVGDFNSQSQGGSSGAYSILTGVEKFNESLIDHTFLKRYGLSRYSETFAFDDLLKSCKPERRTGNLATFTNFLQTTDGYSRIDFQFGGNPHIKAIDKMWQVERYRVGENWFDNSYFLSDHRPVVSDVMVWN</sequence>
<dbReference type="SUPFAM" id="SSF56219">
    <property type="entry name" value="DNase I-like"/>
    <property type="match status" value="1"/>
</dbReference>
<protein>
    <recommendedName>
        <fullName evidence="1">Endonuclease/exonuclease/phosphatase domain-containing protein</fullName>
    </recommendedName>
</protein>
<dbReference type="Pfam" id="PF03372">
    <property type="entry name" value="Exo_endo_phos"/>
    <property type="match status" value="1"/>
</dbReference>
<gene>
    <name evidence="2" type="ORF">FOA43_002938</name>
</gene>
<evidence type="ECO:0000313" key="3">
    <source>
        <dbReference type="Proteomes" id="UP000662931"/>
    </source>
</evidence>
<dbReference type="GO" id="GO:0000175">
    <property type="term" value="F:3'-5'-RNA exonuclease activity"/>
    <property type="evidence" value="ECO:0007669"/>
    <property type="project" value="TreeGrafter"/>
</dbReference>
<organism evidence="2 3">
    <name type="scientific">Eeniella nana</name>
    <name type="common">Yeast</name>
    <name type="synonym">Brettanomyces nanus</name>
    <dbReference type="NCBI Taxonomy" id="13502"/>
    <lineage>
        <taxon>Eukaryota</taxon>
        <taxon>Fungi</taxon>
        <taxon>Dikarya</taxon>
        <taxon>Ascomycota</taxon>
        <taxon>Saccharomycotina</taxon>
        <taxon>Pichiomycetes</taxon>
        <taxon>Pichiales</taxon>
        <taxon>Pichiaceae</taxon>
        <taxon>Brettanomyces</taxon>
    </lineage>
</organism>
<feature type="domain" description="Endonuclease/exonuclease/phosphatase" evidence="1">
    <location>
        <begin position="34"/>
        <end position="312"/>
    </location>
</feature>
<reference evidence="2" key="1">
    <citation type="submission" date="2020-10" db="EMBL/GenBank/DDBJ databases">
        <authorList>
            <person name="Roach M.J.R."/>
        </authorList>
    </citation>
    <scope>NUCLEOTIDE SEQUENCE</scope>
    <source>
        <strain evidence="2">CBS 1945</strain>
    </source>
</reference>
<dbReference type="PANTHER" id="PTHR12121:SF36">
    <property type="entry name" value="ENDONUCLEASE_EXONUCLEASE_PHOSPHATASE DOMAIN-CONTAINING PROTEIN"/>
    <property type="match status" value="1"/>
</dbReference>
<dbReference type="AlphaFoldDB" id="A0A875S1G7"/>
<dbReference type="InterPro" id="IPR050410">
    <property type="entry name" value="CCR4/nocturin_mRNA_transcr"/>
</dbReference>
<dbReference type="InterPro" id="IPR005135">
    <property type="entry name" value="Endo/exonuclease/phosphatase"/>
</dbReference>
<dbReference type="CDD" id="cd09083">
    <property type="entry name" value="EEP-1"/>
    <property type="match status" value="1"/>
</dbReference>
<dbReference type="EMBL" id="CP064814">
    <property type="protein sequence ID" value="QPG75581.1"/>
    <property type="molecule type" value="Genomic_DNA"/>
</dbReference>
<dbReference type="RefSeq" id="XP_038779146.1">
    <property type="nucleotide sequence ID" value="XM_038923218.1"/>
</dbReference>
<dbReference type="Gene3D" id="3.60.10.10">
    <property type="entry name" value="Endonuclease/exonuclease/phosphatase"/>
    <property type="match status" value="1"/>
</dbReference>
<proteinExistence type="predicted"/>
<evidence type="ECO:0000313" key="2">
    <source>
        <dbReference type="EMBL" id="QPG75581.1"/>
    </source>
</evidence>
<keyword evidence="3" id="KW-1185">Reference proteome</keyword>
<dbReference type="InterPro" id="IPR036691">
    <property type="entry name" value="Endo/exonu/phosph_ase_sf"/>
</dbReference>
<evidence type="ECO:0000259" key="1">
    <source>
        <dbReference type="Pfam" id="PF03372"/>
    </source>
</evidence>
<dbReference type="GeneID" id="62196339"/>
<dbReference type="OrthoDB" id="276515at2759"/>
<name>A0A875S1G7_EENNA</name>
<accession>A0A875S1G7</accession>
<dbReference type="Proteomes" id="UP000662931">
    <property type="component" value="Chromosome 3"/>
</dbReference>
<dbReference type="PANTHER" id="PTHR12121">
    <property type="entry name" value="CARBON CATABOLITE REPRESSOR PROTEIN 4"/>
    <property type="match status" value="1"/>
</dbReference>
<dbReference type="KEGG" id="bnn:FOA43_002938"/>